<keyword evidence="2 4" id="KW-0934">Plastid</keyword>
<dbReference type="AlphaFoldDB" id="A0A4D6WPV2"/>
<evidence type="ECO:0000313" key="4">
    <source>
        <dbReference type="EMBL" id="QCI05854.1"/>
    </source>
</evidence>
<reference evidence="4" key="2">
    <citation type="submission" date="2019-04" db="EMBL/GenBank/DDBJ databases">
        <authorList>
            <person name="Pasella M."/>
        </authorList>
    </citation>
    <scope>NUCLEOTIDE SEQUENCE</scope>
    <source>
        <strain evidence="4">PD2948_3</strain>
    </source>
</reference>
<dbReference type="EMBL" id="MK814642">
    <property type="protein sequence ID" value="QCI05854.1"/>
    <property type="molecule type" value="Genomic_DNA"/>
</dbReference>
<keyword evidence="3" id="KW-0472">Membrane</keyword>
<evidence type="ECO:0000256" key="2">
    <source>
        <dbReference type="ARBA" id="ARBA00022640"/>
    </source>
</evidence>
<keyword evidence="3" id="KW-1133">Transmembrane helix</keyword>
<accession>A0A4D6WPV2</accession>
<dbReference type="GO" id="GO:0009536">
    <property type="term" value="C:plastid"/>
    <property type="evidence" value="ECO:0007669"/>
    <property type="project" value="UniProtKB-SubCell"/>
</dbReference>
<comment type="subcellular location">
    <subcellularLocation>
        <location evidence="1">Plastid</location>
    </subcellularLocation>
</comment>
<keyword evidence="3" id="KW-0812">Transmembrane</keyword>
<name>A0A4D6WPV2_9FLOR</name>
<dbReference type="PANTHER" id="PTHR34214:SF3">
    <property type="entry name" value="PROTEIN CONSERVED IN THE GREEN LINEAGE AND DIATOMS 27, CHLOROPLASTIC"/>
    <property type="match status" value="1"/>
</dbReference>
<dbReference type="Pfam" id="PF06799">
    <property type="entry name" value="CGLD27-like"/>
    <property type="match status" value="1"/>
</dbReference>
<proteinExistence type="predicted"/>
<dbReference type="InterPro" id="IPR009631">
    <property type="entry name" value="CGLD27-like"/>
</dbReference>
<reference evidence="4" key="1">
    <citation type="journal article" date="2019" name="Mol. Phylogenet. Evol.">
        <title>Morphological evolution and classification of the red algal order Ceramiales inferred using plastid phylogenomics.</title>
        <authorList>
            <person name="Diaz-Tapia P."/>
            <person name="Pasella M.M."/>
            <person name="Verbruggen H."/>
            <person name="Maggs C.A."/>
        </authorList>
    </citation>
    <scope>NUCLEOTIDE SEQUENCE</scope>
    <source>
        <strain evidence="4">PD2948_3</strain>
    </source>
</reference>
<feature type="transmembrane region" description="Helical" evidence="3">
    <location>
        <begin position="39"/>
        <end position="66"/>
    </location>
</feature>
<geneLocation type="plastid" evidence="4"/>
<feature type="transmembrane region" description="Helical" evidence="3">
    <location>
        <begin position="72"/>
        <end position="92"/>
    </location>
</feature>
<protein>
    <recommendedName>
        <fullName evidence="5">Ycf36</fullName>
    </recommendedName>
</protein>
<evidence type="ECO:0008006" key="5">
    <source>
        <dbReference type="Google" id="ProtNLM"/>
    </source>
</evidence>
<dbReference type="PANTHER" id="PTHR34214">
    <property type="match status" value="1"/>
</dbReference>
<organism evidence="4">
    <name type="scientific">Dasysiphonia japonica</name>
    <dbReference type="NCBI Taxonomy" id="2506492"/>
    <lineage>
        <taxon>Eukaryota</taxon>
        <taxon>Rhodophyta</taxon>
        <taxon>Florideophyceae</taxon>
        <taxon>Rhodymeniophycidae</taxon>
        <taxon>Ceramiales</taxon>
        <taxon>Dasyaceae</taxon>
        <taxon>Dasysiphonia</taxon>
    </lineage>
</organism>
<sequence>MSNVRKKCPVPFDQQPLNEYLELKKSCFFTWSTYDITEYLFFILISCIYLFILFGLIIFFFLFGLINISKLFILDFLSIDVVFLFICIRLYLGWSYVIKRLLSATIFYEESGWYDGQVWIKTAENLTRDRLLGVYYIMPFINRIKYTCLMFFVNFILHYCLYYIF</sequence>
<gene>
    <name evidence="4" type="primary">ycf36</name>
</gene>
<evidence type="ECO:0000256" key="3">
    <source>
        <dbReference type="SAM" id="Phobius"/>
    </source>
</evidence>
<evidence type="ECO:0000256" key="1">
    <source>
        <dbReference type="ARBA" id="ARBA00004474"/>
    </source>
</evidence>